<organism evidence="4">
    <name type="scientific">uncultured Solirubrobacteraceae bacterium</name>
    <dbReference type="NCBI Taxonomy" id="1162706"/>
    <lineage>
        <taxon>Bacteria</taxon>
        <taxon>Bacillati</taxon>
        <taxon>Actinomycetota</taxon>
        <taxon>Thermoleophilia</taxon>
        <taxon>Solirubrobacterales</taxon>
        <taxon>Solirubrobacteraceae</taxon>
        <taxon>environmental samples</taxon>
    </lineage>
</organism>
<keyword evidence="1" id="KW-0418">Kinase</keyword>
<dbReference type="InterPro" id="IPR003594">
    <property type="entry name" value="HATPase_dom"/>
</dbReference>
<reference evidence="4" key="1">
    <citation type="submission" date="2020-02" db="EMBL/GenBank/DDBJ databases">
        <authorList>
            <person name="Meier V. D."/>
        </authorList>
    </citation>
    <scope>NUCLEOTIDE SEQUENCE</scope>
    <source>
        <strain evidence="4">AVDCRST_MAG13</strain>
    </source>
</reference>
<dbReference type="EMBL" id="CADCVO010000379">
    <property type="protein sequence ID" value="CAA9503113.1"/>
    <property type="molecule type" value="Genomic_DNA"/>
</dbReference>
<keyword evidence="1" id="KW-0808">Transferase</keyword>
<evidence type="ECO:0000256" key="1">
    <source>
        <dbReference type="ARBA" id="ARBA00022527"/>
    </source>
</evidence>
<dbReference type="Gene3D" id="3.30.565.10">
    <property type="entry name" value="Histidine kinase-like ATPase, C-terminal domain"/>
    <property type="match status" value="1"/>
</dbReference>
<dbReference type="PANTHER" id="PTHR35526:SF3">
    <property type="entry name" value="ANTI-SIGMA-F FACTOR RSBW"/>
    <property type="match status" value="1"/>
</dbReference>
<evidence type="ECO:0000259" key="3">
    <source>
        <dbReference type="Pfam" id="PF13581"/>
    </source>
</evidence>
<protein>
    <recommendedName>
        <fullName evidence="3">Histidine kinase/HSP90-like ATPase domain-containing protein</fullName>
    </recommendedName>
</protein>
<sequence>MERTAEGTGHPEARPPEDRALPIPLRALDGLDLALRLPHDSNSAAALRHSVGGLAYALGLARAVVADVRLALTEVSGALLQAVPEGADGDLEVDVRVRGNRLEVRLLDRGAVMPGMPQHPLSLALVAALTDAVKIRRPPEGGVEVLVTFTFGTDAPSRS</sequence>
<proteinExistence type="predicted"/>
<name>A0A6J4SR69_9ACTN</name>
<feature type="region of interest" description="Disordered" evidence="2">
    <location>
        <begin position="1"/>
        <end position="21"/>
    </location>
</feature>
<dbReference type="InterPro" id="IPR050267">
    <property type="entry name" value="Anti-sigma-factor_SerPK"/>
</dbReference>
<dbReference type="InterPro" id="IPR036890">
    <property type="entry name" value="HATPase_C_sf"/>
</dbReference>
<dbReference type="PANTHER" id="PTHR35526">
    <property type="entry name" value="ANTI-SIGMA-F FACTOR RSBW-RELATED"/>
    <property type="match status" value="1"/>
</dbReference>
<dbReference type="AlphaFoldDB" id="A0A6J4SR69"/>
<dbReference type="Pfam" id="PF13581">
    <property type="entry name" value="HATPase_c_2"/>
    <property type="match status" value="1"/>
</dbReference>
<keyword evidence="1" id="KW-0723">Serine/threonine-protein kinase</keyword>
<feature type="compositionally biased region" description="Basic and acidic residues" evidence="2">
    <location>
        <begin position="1"/>
        <end position="20"/>
    </location>
</feature>
<dbReference type="GO" id="GO:0004674">
    <property type="term" value="F:protein serine/threonine kinase activity"/>
    <property type="evidence" value="ECO:0007669"/>
    <property type="project" value="UniProtKB-KW"/>
</dbReference>
<evidence type="ECO:0000256" key="2">
    <source>
        <dbReference type="SAM" id="MobiDB-lite"/>
    </source>
</evidence>
<evidence type="ECO:0000313" key="4">
    <source>
        <dbReference type="EMBL" id="CAA9503113.1"/>
    </source>
</evidence>
<feature type="domain" description="Histidine kinase/HSP90-like ATPase" evidence="3">
    <location>
        <begin position="38"/>
        <end position="145"/>
    </location>
</feature>
<gene>
    <name evidence="4" type="ORF">AVDCRST_MAG13-2378</name>
</gene>
<accession>A0A6J4SR69</accession>